<dbReference type="InterPro" id="IPR036236">
    <property type="entry name" value="Znf_C2H2_sf"/>
</dbReference>
<reference evidence="1" key="1">
    <citation type="submission" date="2021-07" db="EMBL/GenBank/DDBJ databases">
        <authorList>
            <person name="Catto M.A."/>
            <person name="Jacobson A."/>
            <person name="Kennedy G."/>
            <person name="Labadie P."/>
            <person name="Hunt B.G."/>
            <person name="Srinivasan R."/>
        </authorList>
    </citation>
    <scope>NUCLEOTIDE SEQUENCE</scope>
    <source>
        <strain evidence="1">PL_HMW_Pooled</strain>
        <tissue evidence="1">Head</tissue>
    </source>
</reference>
<organism evidence="1 2">
    <name type="scientific">Frankliniella fusca</name>
    <dbReference type="NCBI Taxonomy" id="407009"/>
    <lineage>
        <taxon>Eukaryota</taxon>
        <taxon>Metazoa</taxon>
        <taxon>Ecdysozoa</taxon>
        <taxon>Arthropoda</taxon>
        <taxon>Hexapoda</taxon>
        <taxon>Insecta</taxon>
        <taxon>Pterygota</taxon>
        <taxon>Neoptera</taxon>
        <taxon>Paraneoptera</taxon>
        <taxon>Thysanoptera</taxon>
        <taxon>Terebrantia</taxon>
        <taxon>Thripoidea</taxon>
        <taxon>Thripidae</taxon>
        <taxon>Frankliniella</taxon>
    </lineage>
</organism>
<dbReference type="Proteomes" id="UP001219518">
    <property type="component" value="Unassembled WGS sequence"/>
</dbReference>
<gene>
    <name evidence="1" type="ORF">KUF71_005822</name>
</gene>
<protein>
    <submittedName>
        <fullName evidence="1">Longitudinals lacking protein, isoforms A/B/D/L</fullName>
    </submittedName>
</protein>
<dbReference type="SUPFAM" id="SSF57667">
    <property type="entry name" value="beta-beta-alpha zinc fingers"/>
    <property type="match status" value="1"/>
</dbReference>
<sequence>MSVVWTCGVPSLPPAHPAFLVVTRPLPLIADWPDAAAAAAAARADEYPLWHPSGPGAGAGSALDEAGPMASRGSGGNFVCVRCGRTYKHLPSLRNHVNMECGIERRFACSFCDYRARHKHHLHGHIKSKHGALLQPP</sequence>
<comment type="caution">
    <text evidence="1">The sequence shown here is derived from an EMBL/GenBank/DDBJ whole genome shotgun (WGS) entry which is preliminary data.</text>
</comment>
<accession>A0AAE1LDK2</accession>
<evidence type="ECO:0000313" key="1">
    <source>
        <dbReference type="EMBL" id="KAK3915515.1"/>
    </source>
</evidence>
<dbReference type="Gene3D" id="3.30.160.60">
    <property type="entry name" value="Classic Zinc Finger"/>
    <property type="match status" value="1"/>
</dbReference>
<dbReference type="AlphaFoldDB" id="A0AAE1LDK2"/>
<proteinExistence type="predicted"/>
<keyword evidence="2" id="KW-1185">Reference proteome</keyword>
<evidence type="ECO:0000313" key="2">
    <source>
        <dbReference type="Proteomes" id="UP001219518"/>
    </source>
</evidence>
<dbReference type="EMBL" id="JAHWGI010000440">
    <property type="protein sequence ID" value="KAK3915515.1"/>
    <property type="molecule type" value="Genomic_DNA"/>
</dbReference>
<reference evidence="1" key="2">
    <citation type="journal article" date="2023" name="BMC Genomics">
        <title>Pest status, molecular evolution, and epigenetic factors derived from the genome assembly of Frankliniella fusca, a thysanopteran phytovirus vector.</title>
        <authorList>
            <person name="Catto M.A."/>
            <person name="Labadie P.E."/>
            <person name="Jacobson A.L."/>
            <person name="Kennedy G.G."/>
            <person name="Srinivasan R."/>
            <person name="Hunt B.G."/>
        </authorList>
    </citation>
    <scope>NUCLEOTIDE SEQUENCE</scope>
    <source>
        <strain evidence="1">PL_HMW_Pooled</strain>
    </source>
</reference>
<name>A0AAE1LDK2_9NEOP</name>